<dbReference type="EMBL" id="CP073344">
    <property type="protein sequence ID" value="UTW02776.1"/>
    <property type="molecule type" value="Genomic_DNA"/>
</dbReference>
<dbReference type="SUPFAM" id="SSF160214">
    <property type="entry name" value="FlaG-like"/>
    <property type="match status" value="1"/>
</dbReference>
<dbReference type="PANTHER" id="PTHR37166:SF1">
    <property type="entry name" value="PROTEIN FLAG"/>
    <property type="match status" value="1"/>
</dbReference>
<dbReference type="InterPro" id="IPR005186">
    <property type="entry name" value="FlaG"/>
</dbReference>
<sequence>MSSEMQVSSTQATAKPTVDPSATATQAQPAQQTTAQKPAGPGPADFSQQSVEALHETVAAINDFMSQFQRTLNFSVDQEGGQTIIKVIDKSNDELIRQIPSEDFIAISKHIEQMNNLLFSEKA</sequence>
<keyword evidence="2" id="KW-0969">Cilium</keyword>
<keyword evidence="2" id="KW-0282">Flagellum</keyword>
<feature type="compositionally biased region" description="Low complexity" evidence="1">
    <location>
        <begin position="22"/>
        <end position="36"/>
    </location>
</feature>
<evidence type="ECO:0000313" key="2">
    <source>
        <dbReference type="EMBL" id="UTW02776.1"/>
    </source>
</evidence>
<gene>
    <name evidence="2" type="ORF">KDX31_15700</name>
</gene>
<keyword evidence="2" id="KW-0966">Cell projection</keyword>
<dbReference type="PANTHER" id="PTHR37166">
    <property type="entry name" value="PROTEIN FLAG"/>
    <property type="match status" value="1"/>
</dbReference>
<organism evidence="2 3">
    <name type="scientific">Amphritea atlantica</name>
    <dbReference type="NCBI Taxonomy" id="355243"/>
    <lineage>
        <taxon>Bacteria</taxon>
        <taxon>Pseudomonadati</taxon>
        <taxon>Pseudomonadota</taxon>
        <taxon>Gammaproteobacteria</taxon>
        <taxon>Oceanospirillales</taxon>
        <taxon>Oceanospirillaceae</taxon>
        <taxon>Amphritea</taxon>
    </lineage>
</organism>
<dbReference type="Proteomes" id="UP001059950">
    <property type="component" value="Chromosome"/>
</dbReference>
<name>A0ABY5GS58_9GAMM</name>
<reference evidence="2" key="1">
    <citation type="submission" date="2021-04" db="EMBL/GenBank/DDBJ databases">
        <title>Oceanospirillales bacteria with DddD are important DMSP degraders in coastal seawater.</title>
        <authorList>
            <person name="Liu J."/>
        </authorList>
    </citation>
    <scope>NUCLEOTIDE SEQUENCE</scope>
    <source>
        <strain evidence="2">GY6</strain>
    </source>
</reference>
<protein>
    <submittedName>
        <fullName evidence="2">Flagellar protein FlaG</fullName>
    </submittedName>
</protein>
<keyword evidence="3" id="KW-1185">Reference proteome</keyword>
<proteinExistence type="predicted"/>
<evidence type="ECO:0000313" key="3">
    <source>
        <dbReference type="Proteomes" id="UP001059950"/>
    </source>
</evidence>
<feature type="region of interest" description="Disordered" evidence="1">
    <location>
        <begin position="1"/>
        <end position="51"/>
    </location>
</feature>
<dbReference type="Pfam" id="PF03646">
    <property type="entry name" value="FlaG"/>
    <property type="match status" value="1"/>
</dbReference>
<feature type="compositionally biased region" description="Polar residues" evidence="1">
    <location>
        <begin position="1"/>
        <end position="14"/>
    </location>
</feature>
<dbReference type="InterPro" id="IPR035924">
    <property type="entry name" value="FlaG-like_sf"/>
</dbReference>
<dbReference type="Gene3D" id="3.30.160.170">
    <property type="entry name" value="FlaG-like"/>
    <property type="match status" value="1"/>
</dbReference>
<evidence type="ECO:0000256" key="1">
    <source>
        <dbReference type="SAM" id="MobiDB-lite"/>
    </source>
</evidence>
<accession>A0ABY5GS58</accession>